<evidence type="ECO:0000313" key="1">
    <source>
        <dbReference type="EMBL" id="PQP19695.1"/>
    </source>
</evidence>
<dbReference type="AlphaFoldDB" id="A0A2S8IYB0"/>
<evidence type="ECO:0000313" key="2">
    <source>
        <dbReference type="Proteomes" id="UP000238206"/>
    </source>
</evidence>
<sequence length="117" mass="12942">MDKDRINEYAKGWNAAQLNRALPPTGELIGAIGYRDAKSTRPRRAKAKAKAKAIPQRTEGWRFAGAAGRFHVWHAGKNDYRLTDGAHGPVTRTSDQFGIAYACASRLYDLDRLGIAQ</sequence>
<dbReference type="Proteomes" id="UP000238206">
    <property type="component" value="Unassembled WGS sequence"/>
</dbReference>
<protein>
    <submittedName>
        <fullName evidence="1">Uncharacterized protein</fullName>
    </submittedName>
</protein>
<dbReference type="RefSeq" id="WP_105390496.1">
    <property type="nucleotide sequence ID" value="NZ_PUIQ01000009.1"/>
</dbReference>
<name>A0A2S8IYB0_BURCE</name>
<comment type="caution">
    <text evidence="1">The sequence shown here is derived from an EMBL/GenBank/DDBJ whole genome shotgun (WGS) entry which is preliminary data.</text>
</comment>
<dbReference type="EMBL" id="PUIQ01000009">
    <property type="protein sequence ID" value="PQP19695.1"/>
    <property type="molecule type" value="Genomic_DNA"/>
</dbReference>
<accession>A0A2S8IYB0</accession>
<reference evidence="1 2" key="1">
    <citation type="submission" date="2018-02" db="EMBL/GenBank/DDBJ databases">
        <title>Draft genome sequencing of Burkholderia cepacia Y14-15.</title>
        <authorList>
            <person name="Zheng B.-X."/>
        </authorList>
    </citation>
    <scope>NUCLEOTIDE SEQUENCE [LARGE SCALE GENOMIC DNA]</scope>
    <source>
        <strain evidence="1 2">Y14-15</strain>
    </source>
</reference>
<proteinExistence type="predicted"/>
<organism evidence="1 2">
    <name type="scientific">Burkholderia cepacia</name>
    <name type="common">Pseudomonas cepacia</name>
    <dbReference type="NCBI Taxonomy" id="292"/>
    <lineage>
        <taxon>Bacteria</taxon>
        <taxon>Pseudomonadati</taxon>
        <taxon>Pseudomonadota</taxon>
        <taxon>Betaproteobacteria</taxon>
        <taxon>Burkholderiales</taxon>
        <taxon>Burkholderiaceae</taxon>
        <taxon>Burkholderia</taxon>
        <taxon>Burkholderia cepacia complex</taxon>
    </lineage>
</organism>
<gene>
    <name evidence="1" type="ORF">C5615_09635</name>
</gene>